<name>A0A657Q2I3_9GAMM</name>
<dbReference type="InterPro" id="IPR000160">
    <property type="entry name" value="GGDEF_dom"/>
</dbReference>
<evidence type="ECO:0000259" key="10">
    <source>
        <dbReference type="PROSITE" id="PS50887"/>
    </source>
</evidence>
<dbReference type="InterPro" id="IPR029016">
    <property type="entry name" value="GAF-like_dom_sf"/>
</dbReference>
<evidence type="ECO:0000313" key="11">
    <source>
        <dbReference type="EMBL" id="PUE05602.1"/>
    </source>
</evidence>
<dbReference type="SMART" id="SM00091">
    <property type="entry name" value="PAS"/>
    <property type="match status" value="3"/>
</dbReference>
<dbReference type="Pfam" id="PF00563">
    <property type="entry name" value="EAL"/>
    <property type="match status" value="1"/>
</dbReference>
<keyword evidence="5" id="KW-0175">Coiled coil</keyword>
<feature type="transmembrane region" description="Helical" evidence="6">
    <location>
        <begin position="169"/>
        <end position="189"/>
    </location>
</feature>
<dbReference type="FunFam" id="3.30.70.270:FF:000001">
    <property type="entry name" value="Diguanylate cyclase domain protein"/>
    <property type="match status" value="1"/>
</dbReference>
<dbReference type="CDD" id="cd01007">
    <property type="entry name" value="PBP2_BvgS_HisK_like"/>
    <property type="match status" value="1"/>
</dbReference>
<dbReference type="SUPFAM" id="SSF141868">
    <property type="entry name" value="EAL domain-like"/>
    <property type="match status" value="1"/>
</dbReference>
<dbReference type="PANTHER" id="PTHR44757:SF2">
    <property type="entry name" value="BIOFILM ARCHITECTURE MAINTENANCE PROTEIN MBAA"/>
    <property type="match status" value="1"/>
</dbReference>
<dbReference type="Gene3D" id="3.20.20.450">
    <property type="entry name" value="EAL domain"/>
    <property type="match status" value="1"/>
</dbReference>
<feature type="domain" description="PAC" evidence="8">
    <location>
        <begin position="292"/>
        <end position="344"/>
    </location>
</feature>
<evidence type="ECO:0000313" key="12">
    <source>
        <dbReference type="Proteomes" id="UP000250928"/>
    </source>
</evidence>
<dbReference type="NCBIfam" id="TIGR00254">
    <property type="entry name" value="GGDEF"/>
    <property type="match status" value="1"/>
</dbReference>
<sequence length="1191" mass="133915">MWGAATATPQRKQYMRFSKPLVSIPAAIIVRDQVRRNLSMNDLKGLKIAVVSGYAAHDFLLAEYPHLNLELVADVETALRKVAFGAVDAMIGNLATATHYMEREGISNLRVAGESGYFYDLAFAVRQEWPELTGILDKVLDTIPETRRQAIFNRWVGLRPLPWYENRELLFNLFLIFSLLILIGFMVAYRSLKHQVRNRTRELELELEERLKTQAELDISNRAIAAASNGIVISDPRRKGNPIIYANPAFERITGYTIGEILGGNCRILQGSDTRQPALTTLRHAISRGKASKVELRNYRKDGSMFWNELSVSPIHDDHGNLIHFIGIQNDISERKLLLEALHTIATGFSGISGLDYFEQVAGWLTGVLGVEYASIGRLLIDEEGTEHIETMAFVAHGHLERNFTYNLAHTPCETVVGKQPCCYPSDIQELFPLDNDLKRLGIEAYIGAPLFRSSNEPIGLLSVMHGSPLKQTDLAATILQIVASRTAAEMERLESEQQLEKARSQAQEYLDVASVVLVALDRQGKVTMINRRGCELLGYPEQRVIGMDWFSDFMRGDQVEDLRHQFHAIMSGLHDPLKYHECPVLTASGGQRLFAWHNSLLHDRQGNPIGTLSSGEDITDRRRAEQETRLAASVFDGSSEGIMITEPDATILRVNPAFSQITGYEAHEVIGKTPALLRSNRHDQAFFSGFWKKLRQDGVWQGEIWNRRKGGEAYPVWQNISAVRNEQGEITQYISIFSDITDRKLTEDRIRHMAHYDLLTGLPNRILFMERCSHAIALAHREMSQMALLFFDLDRFKHINDSLGHPVGDDLLKALGSRLATNLRDADTIARLGGDEFVVLVEKIESPEAAAVVARKLLKQLEQPFSLADYELFVSASIGISIYPDNGTDVTVLIRNADAAMYRAKELGRGHYQFYTEELTSNAYERVLIENQLRHALERQELQLHYQPQFEIETGILIGCEALVRWKHPEQGMIPPNTFIPIAEDSGLIIPIGEWVLREACRQLQAWRAKHLPIDSVSVNLAGDQIQRSDIVGITRMILEETGLPATCLELEITEGFAMLHPEQTIRTLLELRALGISLSIDDFGTGYPSLSHLKQMPIDYLKLDQSLVRDVPHDPDDAAIARAVFAMAESLQMDVIAEGVETKEQEQFLLQEGCRYVQGFLYGHPMAATQMEEILLAQAARQRTADGTG</sequence>
<protein>
    <recommendedName>
        <fullName evidence="2">cyclic-guanylate-specific phosphodiesterase</fullName>
        <ecNumber evidence="2">3.1.4.52</ecNumber>
    </recommendedName>
</protein>
<gene>
    <name evidence="11" type="ORF">C3L24_00830</name>
</gene>
<accession>A0A657Q2I3</accession>
<comment type="catalytic activity">
    <reaction evidence="4">
        <text>3',3'-c-di-GMP + H2O = 5'-phosphoguanylyl(3'-&gt;5')guanosine + H(+)</text>
        <dbReference type="Rhea" id="RHEA:24902"/>
        <dbReference type="ChEBI" id="CHEBI:15377"/>
        <dbReference type="ChEBI" id="CHEBI:15378"/>
        <dbReference type="ChEBI" id="CHEBI:58754"/>
        <dbReference type="ChEBI" id="CHEBI:58805"/>
        <dbReference type="EC" id="3.1.4.52"/>
    </reaction>
    <physiologicalReaction direction="left-to-right" evidence="4">
        <dbReference type="Rhea" id="RHEA:24903"/>
    </physiologicalReaction>
</comment>
<feature type="domain" description="PAS" evidence="7">
    <location>
        <begin position="503"/>
        <end position="574"/>
    </location>
</feature>
<dbReference type="Gene3D" id="3.30.450.40">
    <property type="match status" value="1"/>
</dbReference>
<dbReference type="SMART" id="SM00052">
    <property type="entry name" value="EAL"/>
    <property type="match status" value="1"/>
</dbReference>
<dbReference type="Gene3D" id="3.30.450.20">
    <property type="entry name" value="PAS domain"/>
    <property type="match status" value="3"/>
</dbReference>
<dbReference type="CDD" id="cd01949">
    <property type="entry name" value="GGDEF"/>
    <property type="match status" value="1"/>
</dbReference>
<dbReference type="SUPFAM" id="SSF55785">
    <property type="entry name" value="PYP-like sensor domain (PAS domain)"/>
    <property type="match status" value="3"/>
</dbReference>
<dbReference type="Pfam" id="PF01590">
    <property type="entry name" value="GAF"/>
    <property type="match status" value="1"/>
</dbReference>
<evidence type="ECO:0000259" key="9">
    <source>
        <dbReference type="PROSITE" id="PS50883"/>
    </source>
</evidence>
<dbReference type="CDD" id="cd00130">
    <property type="entry name" value="PAS"/>
    <property type="match status" value="3"/>
</dbReference>
<feature type="domain" description="PAS" evidence="7">
    <location>
        <begin position="628"/>
        <end position="674"/>
    </location>
</feature>
<feature type="domain" description="EAL" evidence="9">
    <location>
        <begin position="927"/>
        <end position="1181"/>
    </location>
</feature>
<dbReference type="GO" id="GO:0071732">
    <property type="term" value="P:cellular response to nitric oxide"/>
    <property type="evidence" value="ECO:0007669"/>
    <property type="project" value="UniProtKB-ARBA"/>
</dbReference>
<dbReference type="Gene3D" id="3.30.70.270">
    <property type="match status" value="1"/>
</dbReference>
<dbReference type="InterPro" id="IPR000700">
    <property type="entry name" value="PAS-assoc_C"/>
</dbReference>
<dbReference type="Pfam" id="PF08448">
    <property type="entry name" value="PAS_4"/>
    <property type="match status" value="1"/>
</dbReference>
<dbReference type="Pfam" id="PF00990">
    <property type="entry name" value="GGDEF"/>
    <property type="match status" value="1"/>
</dbReference>
<dbReference type="Pfam" id="PF13426">
    <property type="entry name" value="PAS_9"/>
    <property type="match status" value="2"/>
</dbReference>
<dbReference type="PROSITE" id="PS50883">
    <property type="entry name" value="EAL"/>
    <property type="match status" value="1"/>
</dbReference>
<dbReference type="PANTHER" id="PTHR44757">
    <property type="entry name" value="DIGUANYLATE CYCLASE DGCP"/>
    <property type="match status" value="1"/>
</dbReference>
<dbReference type="EMBL" id="PQCO01000060">
    <property type="protein sequence ID" value="PUE05602.1"/>
    <property type="molecule type" value="Genomic_DNA"/>
</dbReference>
<dbReference type="NCBIfam" id="TIGR00229">
    <property type="entry name" value="sensory_box"/>
    <property type="match status" value="3"/>
</dbReference>
<dbReference type="InterPro" id="IPR035965">
    <property type="entry name" value="PAS-like_dom_sf"/>
</dbReference>
<keyword evidence="3" id="KW-0973">c-di-GMP</keyword>
<dbReference type="AlphaFoldDB" id="A0A657Q2I3"/>
<evidence type="ECO:0000256" key="4">
    <source>
        <dbReference type="ARBA" id="ARBA00051114"/>
    </source>
</evidence>
<evidence type="ECO:0000256" key="3">
    <source>
        <dbReference type="ARBA" id="ARBA00022636"/>
    </source>
</evidence>
<feature type="domain" description="PAC" evidence="8">
    <location>
        <begin position="701"/>
        <end position="753"/>
    </location>
</feature>
<dbReference type="InterPro" id="IPR052155">
    <property type="entry name" value="Biofilm_reg_signaling"/>
</dbReference>
<evidence type="ECO:0000256" key="1">
    <source>
        <dbReference type="ARBA" id="ARBA00001946"/>
    </source>
</evidence>
<dbReference type="PROSITE" id="PS50112">
    <property type="entry name" value="PAS"/>
    <property type="match status" value="3"/>
</dbReference>
<evidence type="ECO:0000256" key="2">
    <source>
        <dbReference type="ARBA" id="ARBA00012282"/>
    </source>
</evidence>
<proteinExistence type="predicted"/>
<evidence type="ECO:0000256" key="5">
    <source>
        <dbReference type="SAM" id="Coils"/>
    </source>
</evidence>
<dbReference type="InterPro" id="IPR035919">
    <property type="entry name" value="EAL_sf"/>
</dbReference>
<dbReference type="PROSITE" id="PS50887">
    <property type="entry name" value="GGDEF"/>
    <property type="match status" value="1"/>
</dbReference>
<dbReference type="InterPro" id="IPR003018">
    <property type="entry name" value="GAF"/>
</dbReference>
<dbReference type="FunFam" id="3.20.20.450:FF:000001">
    <property type="entry name" value="Cyclic di-GMP phosphodiesterase yahA"/>
    <property type="match status" value="1"/>
</dbReference>
<dbReference type="InterPro" id="IPR013656">
    <property type="entry name" value="PAS_4"/>
</dbReference>
<dbReference type="InterPro" id="IPR001638">
    <property type="entry name" value="Solute-binding_3/MltF_N"/>
</dbReference>
<keyword evidence="6" id="KW-1133">Transmembrane helix</keyword>
<dbReference type="InterPro" id="IPR000014">
    <property type="entry name" value="PAS"/>
</dbReference>
<dbReference type="SUPFAM" id="SSF53850">
    <property type="entry name" value="Periplasmic binding protein-like II"/>
    <property type="match status" value="1"/>
</dbReference>
<reference evidence="11 12" key="1">
    <citation type="submission" date="2018-01" db="EMBL/GenBank/DDBJ databases">
        <title>Novel co-symbiosis in the lucinid bivalve Phacoides pectinatus.</title>
        <authorList>
            <person name="Lim S.J."/>
            <person name="Davis B.G."/>
            <person name="Gill D.E."/>
            <person name="Engel A.S."/>
            <person name="Anderson L.C."/>
            <person name="Campbell B.J."/>
        </authorList>
    </citation>
    <scope>NUCLEOTIDE SEQUENCE [LARGE SCALE GENOMIC DNA]</scope>
    <source>
        <strain evidence="11">N3_P5</strain>
    </source>
</reference>
<organism evidence="11 12">
    <name type="scientific">Candidatus Sedimenticola endophacoides</name>
    <dbReference type="NCBI Taxonomy" id="2548426"/>
    <lineage>
        <taxon>Bacteria</taxon>
        <taxon>Pseudomonadati</taxon>
        <taxon>Pseudomonadota</taxon>
        <taxon>Gammaproteobacteria</taxon>
        <taxon>Chromatiales</taxon>
        <taxon>Sedimenticolaceae</taxon>
        <taxon>Sedimenticola</taxon>
    </lineage>
</organism>
<dbReference type="InterPro" id="IPR029787">
    <property type="entry name" value="Nucleotide_cyclase"/>
</dbReference>
<dbReference type="EC" id="3.1.4.52" evidence="2"/>
<dbReference type="SMART" id="SM00086">
    <property type="entry name" value="PAC"/>
    <property type="match status" value="3"/>
</dbReference>
<keyword evidence="6" id="KW-0812">Transmembrane</keyword>
<dbReference type="SUPFAM" id="SSF55781">
    <property type="entry name" value="GAF domain-like"/>
    <property type="match status" value="1"/>
</dbReference>
<evidence type="ECO:0000256" key="6">
    <source>
        <dbReference type="SAM" id="Phobius"/>
    </source>
</evidence>
<dbReference type="PROSITE" id="PS50113">
    <property type="entry name" value="PAC"/>
    <property type="match status" value="3"/>
</dbReference>
<dbReference type="SMART" id="SM00065">
    <property type="entry name" value="GAF"/>
    <property type="match status" value="1"/>
</dbReference>
<dbReference type="InterPro" id="IPR001633">
    <property type="entry name" value="EAL_dom"/>
</dbReference>
<comment type="caution">
    <text evidence="11">The sequence shown here is derived from an EMBL/GenBank/DDBJ whole genome shotgun (WGS) entry which is preliminary data.</text>
</comment>
<dbReference type="Gene3D" id="3.40.190.10">
    <property type="entry name" value="Periplasmic binding protein-like II"/>
    <property type="match status" value="2"/>
</dbReference>
<feature type="domain" description="PAS" evidence="7">
    <location>
        <begin position="222"/>
        <end position="289"/>
    </location>
</feature>
<keyword evidence="6" id="KW-0472">Membrane</keyword>
<dbReference type="InterPro" id="IPR001610">
    <property type="entry name" value="PAC"/>
</dbReference>
<comment type="cofactor">
    <cofactor evidence="1">
        <name>Mg(2+)</name>
        <dbReference type="ChEBI" id="CHEBI:18420"/>
    </cofactor>
</comment>
<dbReference type="SMART" id="SM00267">
    <property type="entry name" value="GGDEF"/>
    <property type="match status" value="1"/>
</dbReference>
<dbReference type="Proteomes" id="UP000250928">
    <property type="component" value="Unassembled WGS sequence"/>
</dbReference>
<feature type="domain" description="GGDEF" evidence="10">
    <location>
        <begin position="785"/>
        <end position="918"/>
    </location>
</feature>
<feature type="domain" description="PAC" evidence="8">
    <location>
        <begin position="579"/>
        <end position="631"/>
    </location>
</feature>
<dbReference type="CDD" id="cd01948">
    <property type="entry name" value="EAL"/>
    <property type="match status" value="1"/>
</dbReference>
<dbReference type="InterPro" id="IPR043128">
    <property type="entry name" value="Rev_trsase/Diguanyl_cyclase"/>
</dbReference>
<dbReference type="GO" id="GO:0071111">
    <property type="term" value="F:cyclic-guanylate-specific phosphodiesterase activity"/>
    <property type="evidence" value="ECO:0007669"/>
    <property type="project" value="UniProtKB-EC"/>
</dbReference>
<dbReference type="Pfam" id="PF00497">
    <property type="entry name" value="SBP_bac_3"/>
    <property type="match status" value="1"/>
</dbReference>
<evidence type="ECO:0000259" key="8">
    <source>
        <dbReference type="PROSITE" id="PS50113"/>
    </source>
</evidence>
<dbReference type="SUPFAM" id="SSF55073">
    <property type="entry name" value="Nucleotide cyclase"/>
    <property type="match status" value="1"/>
</dbReference>
<evidence type="ECO:0000259" key="7">
    <source>
        <dbReference type="PROSITE" id="PS50112"/>
    </source>
</evidence>
<feature type="coiled-coil region" evidence="5">
    <location>
        <begin position="486"/>
        <end position="513"/>
    </location>
</feature>